<evidence type="ECO:0000256" key="1">
    <source>
        <dbReference type="SAM" id="Phobius"/>
    </source>
</evidence>
<dbReference type="RefSeq" id="WP_310270503.1">
    <property type="nucleotide sequence ID" value="NZ_JAVDXW010000001.1"/>
</dbReference>
<evidence type="ECO:0000313" key="2">
    <source>
        <dbReference type="EMBL" id="MDR7300934.1"/>
    </source>
</evidence>
<organism evidence="2 3">
    <name type="scientific">Haloactinomyces albus</name>
    <dbReference type="NCBI Taxonomy" id="1352928"/>
    <lineage>
        <taxon>Bacteria</taxon>
        <taxon>Bacillati</taxon>
        <taxon>Actinomycetota</taxon>
        <taxon>Actinomycetes</taxon>
        <taxon>Actinopolysporales</taxon>
        <taxon>Actinopolysporaceae</taxon>
        <taxon>Haloactinomyces</taxon>
    </lineage>
</organism>
<gene>
    <name evidence="2" type="ORF">JOF55_001115</name>
</gene>
<sequence>MSSRKRITIALVGMILLVIIGWFAREAGDGAPARPRGTVTSSAAVQQSTPSSFIIDVDG</sequence>
<keyword evidence="1" id="KW-1133">Transmembrane helix</keyword>
<name>A0AAE3ZCC3_9ACTN</name>
<reference evidence="2" key="1">
    <citation type="submission" date="2023-07" db="EMBL/GenBank/DDBJ databases">
        <title>Sequencing the genomes of 1000 actinobacteria strains.</title>
        <authorList>
            <person name="Klenk H.-P."/>
        </authorList>
    </citation>
    <scope>NUCLEOTIDE SEQUENCE</scope>
    <source>
        <strain evidence="2">DSM 45977</strain>
    </source>
</reference>
<evidence type="ECO:0000313" key="3">
    <source>
        <dbReference type="Proteomes" id="UP001180845"/>
    </source>
</evidence>
<accession>A0AAE3ZCC3</accession>
<dbReference type="AlphaFoldDB" id="A0AAE3ZCC3"/>
<dbReference type="EMBL" id="JAVDXW010000001">
    <property type="protein sequence ID" value="MDR7300934.1"/>
    <property type="molecule type" value="Genomic_DNA"/>
</dbReference>
<protein>
    <submittedName>
        <fullName evidence="2">Uncharacterized protein</fullName>
    </submittedName>
</protein>
<keyword evidence="1" id="KW-0472">Membrane</keyword>
<keyword evidence="3" id="KW-1185">Reference proteome</keyword>
<comment type="caution">
    <text evidence="2">The sequence shown here is derived from an EMBL/GenBank/DDBJ whole genome shotgun (WGS) entry which is preliminary data.</text>
</comment>
<dbReference type="Proteomes" id="UP001180845">
    <property type="component" value="Unassembled WGS sequence"/>
</dbReference>
<proteinExistence type="predicted"/>
<keyword evidence="1" id="KW-0812">Transmembrane</keyword>
<feature type="transmembrane region" description="Helical" evidence="1">
    <location>
        <begin position="7"/>
        <end position="24"/>
    </location>
</feature>